<dbReference type="Pfam" id="PF08281">
    <property type="entry name" value="Sigma70_r4_2"/>
    <property type="match status" value="1"/>
</dbReference>
<keyword evidence="2" id="KW-0805">Transcription regulation</keyword>
<dbReference type="InterPro" id="IPR013249">
    <property type="entry name" value="RNA_pol_sigma70_r4_t2"/>
</dbReference>
<dbReference type="InterPro" id="IPR039425">
    <property type="entry name" value="RNA_pol_sigma-70-like"/>
</dbReference>
<dbReference type="GO" id="GO:0006352">
    <property type="term" value="P:DNA-templated transcription initiation"/>
    <property type="evidence" value="ECO:0007669"/>
    <property type="project" value="InterPro"/>
</dbReference>
<dbReference type="Gene3D" id="1.10.10.10">
    <property type="entry name" value="Winged helix-like DNA-binding domain superfamily/Winged helix DNA-binding domain"/>
    <property type="match status" value="1"/>
</dbReference>
<evidence type="ECO:0000256" key="2">
    <source>
        <dbReference type="ARBA" id="ARBA00023015"/>
    </source>
</evidence>
<dbReference type="SUPFAM" id="SSF88946">
    <property type="entry name" value="Sigma2 domain of RNA polymerase sigma factors"/>
    <property type="match status" value="1"/>
</dbReference>
<gene>
    <name evidence="7" type="ORF">FHS40_008552</name>
</gene>
<keyword evidence="4" id="KW-0238">DNA-binding</keyword>
<dbReference type="InterPro" id="IPR036388">
    <property type="entry name" value="WH-like_DNA-bd_sf"/>
</dbReference>
<keyword evidence="8" id="KW-1185">Reference proteome</keyword>
<keyword evidence="3" id="KW-0731">Sigma factor</keyword>
<name>A0A7W8EZQ1_STRST</name>
<dbReference type="EMBL" id="JACHJD010000028">
    <property type="protein sequence ID" value="MBB5109424.1"/>
    <property type="molecule type" value="Genomic_DNA"/>
</dbReference>
<dbReference type="PANTHER" id="PTHR43133:SF8">
    <property type="entry name" value="RNA POLYMERASE SIGMA FACTOR HI_1459-RELATED"/>
    <property type="match status" value="1"/>
</dbReference>
<evidence type="ECO:0000256" key="4">
    <source>
        <dbReference type="ARBA" id="ARBA00023125"/>
    </source>
</evidence>
<protein>
    <submittedName>
        <fullName evidence="7">RNA polymerase sigma-70 factor (ECF subfamily)</fullName>
    </submittedName>
</protein>
<sequence>MTEDVHAQDGSSPVAAAVLPLPLEFEALYLANQEAYHRYALARLGSNEAAEAAVHRAFLEILRHWEALLEESNLQQQTWSILRRVVISQRLDSFRHELGVLRSDIGLYKAMSSLPPRQFDAIVLRHILEYDTKRIGWYMGVTPSTVDYHCRKGKERLELAVSSFIQTKGESK</sequence>
<accession>A0A7W8EZQ1</accession>
<dbReference type="InterPro" id="IPR013324">
    <property type="entry name" value="RNA_pol_sigma_r3/r4-like"/>
</dbReference>
<dbReference type="AlphaFoldDB" id="A0A7W8EZQ1"/>
<evidence type="ECO:0000256" key="3">
    <source>
        <dbReference type="ARBA" id="ARBA00023082"/>
    </source>
</evidence>
<proteinExistence type="inferred from homology"/>
<comment type="similarity">
    <text evidence="1">Belongs to the sigma-70 factor family. ECF subfamily.</text>
</comment>
<keyword evidence="5" id="KW-0804">Transcription</keyword>
<comment type="caution">
    <text evidence="7">The sequence shown here is derived from an EMBL/GenBank/DDBJ whole genome shotgun (WGS) entry which is preliminary data.</text>
</comment>
<dbReference type="PANTHER" id="PTHR43133">
    <property type="entry name" value="RNA POLYMERASE ECF-TYPE SIGMA FACTO"/>
    <property type="match status" value="1"/>
</dbReference>
<dbReference type="Proteomes" id="UP000549009">
    <property type="component" value="Unassembled WGS sequence"/>
</dbReference>
<dbReference type="GO" id="GO:0016987">
    <property type="term" value="F:sigma factor activity"/>
    <property type="evidence" value="ECO:0007669"/>
    <property type="project" value="UniProtKB-KW"/>
</dbReference>
<reference evidence="7 8" key="1">
    <citation type="submission" date="2020-08" db="EMBL/GenBank/DDBJ databases">
        <title>Genomic Encyclopedia of Type Strains, Phase III (KMG-III): the genomes of soil and plant-associated and newly described type strains.</title>
        <authorList>
            <person name="Whitman W."/>
        </authorList>
    </citation>
    <scope>NUCLEOTIDE SEQUENCE [LARGE SCALE GENOMIC DNA]</scope>
    <source>
        <strain evidence="7 8">CECT 3146</strain>
    </source>
</reference>
<evidence type="ECO:0000313" key="8">
    <source>
        <dbReference type="Proteomes" id="UP000549009"/>
    </source>
</evidence>
<dbReference type="SUPFAM" id="SSF88659">
    <property type="entry name" value="Sigma3 and sigma4 domains of RNA polymerase sigma factors"/>
    <property type="match status" value="1"/>
</dbReference>
<evidence type="ECO:0000259" key="6">
    <source>
        <dbReference type="Pfam" id="PF08281"/>
    </source>
</evidence>
<dbReference type="RefSeq" id="WP_184926378.1">
    <property type="nucleotide sequence ID" value="NZ_BMSQ01000033.1"/>
</dbReference>
<evidence type="ECO:0000256" key="1">
    <source>
        <dbReference type="ARBA" id="ARBA00010641"/>
    </source>
</evidence>
<feature type="domain" description="RNA polymerase sigma factor 70 region 4 type 2" evidence="6">
    <location>
        <begin position="107"/>
        <end position="157"/>
    </location>
</feature>
<evidence type="ECO:0000313" key="7">
    <source>
        <dbReference type="EMBL" id="MBB5109424.1"/>
    </source>
</evidence>
<organism evidence="7 8">
    <name type="scientific">Streptomyces spectabilis</name>
    <dbReference type="NCBI Taxonomy" id="68270"/>
    <lineage>
        <taxon>Bacteria</taxon>
        <taxon>Bacillati</taxon>
        <taxon>Actinomycetota</taxon>
        <taxon>Actinomycetes</taxon>
        <taxon>Kitasatosporales</taxon>
        <taxon>Streptomycetaceae</taxon>
        <taxon>Streptomyces</taxon>
    </lineage>
</organism>
<evidence type="ECO:0000256" key="5">
    <source>
        <dbReference type="ARBA" id="ARBA00023163"/>
    </source>
</evidence>
<dbReference type="InterPro" id="IPR013325">
    <property type="entry name" value="RNA_pol_sigma_r2"/>
</dbReference>
<dbReference type="Gene3D" id="1.10.1740.10">
    <property type="match status" value="1"/>
</dbReference>
<dbReference type="GO" id="GO:0003677">
    <property type="term" value="F:DNA binding"/>
    <property type="evidence" value="ECO:0007669"/>
    <property type="project" value="UniProtKB-KW"/>
</dbReference>